<dbReference type="EMBL" id="OJIN01000104">
    <property type="protein sequence ID" value="SPD73745.1"/>
    <property type="molecule type" value="Genomic_DNA"/>
</dbReference>
<organism evidence="8">
    <name type="scientific">uncultured Desulfobacterium sp</name>
    <dbReference type="NCBI Taxonomy" id="201089"/>
    <lineage>
        <taxon>Bacteria</taxon>
        <taxon>Pseudomonadati</taxon>
        <taxon>Thermodesulfobacteriota</taxon>
        <taxon>Desulfobacteria</taxon>
        <taxon>Desulfobacterales</taxon>
        <taxon>Desulfobacteriaceae</taxon>
        <taxon>Desulfobacterium</taxon>
        <taxon>environmental samples</taxon>
    </lineage>
</organism>
<feature type="domain" description="Endoribonuclease YicC-like C-terminal" evidence="7">
    <location>
        <begin position="174"/>
        <end position="293"/>
    </location>
</feature>
<protein>
    <recommendedName>
        <fullName evidence="9">YicC family protein</fullName>
    </recommendedName>
</protein>
<evidence type="ECO:0000256" key="4">
    <source>
        <dbReference type="ARBA" id="ARBA00022801"/>
    </source>
</evidence>
<dbReference type="Pfam" id="PF08340">
    <property type="entry name" value="YicC-like_C"/>
    <property type="match status" value="1"/>
</dbReference>
<proteinExistence type="inferred from homology"/>
<dbReference type="PANTHER" id="PTHR30636">
    <property type="entry name" value="UPF0701 PROTEIN YICC"/>
    <property type="match status" value="1"/>
</dbReference>
<dbReference type="InterPro" id="IPR005229">
    <property type="entry name" value="YicC/YloC-like"/>
</dbReference>
<evidence type="ECO:0000256" key="2">
    <source>
        <dbReference type="ARBA" id="ARBA00022722"/>
    </source>
</evidence>
<comment type="similarity">
    <text evidence="5">Belongs to the YicC/YloC family.</text>
</comment>
<reference evidence="8" key="1">
    <citation type="submission" date="2018-01" db="EMBL/GenBank/DDBJ databases">
        <authorList>
            <person name="Regsiter A."/>
            <person name="William W."/>
        </authorList>
    </citation>
    <scope>NUCLEOTIDE SEQUENCE</scope>
    <source>
        <strain evidence="8">TRIP AH-1</strain>
    </source>
</reference>
<evidence type="ECO:0008006" key="9">
    <source>
        <dbReference type="Google" id="ProtNLM"/>
    </source>
</evidence>
<dbReference type="InterPro" id="IPR013551">
    <property type="entry name" value="YicC-like_C"/>
</dbReference>
<dbReference type="NCBIfam" id="TIGR00255">
    <property type="entry name" value="YicC/YloC family endoribonuclease"/>
    <property type="match status" value="1"/>
</dbReference>
<dbReference type="GO" id="GO:0004521">
    <property type="term" value="F:RNA endonuclease activity"/>
    <property type="evidence" value="ECO:0007669"/>
    <property type="project" value="InterPro"/>
</dbReference>
<evidence type="ECO:0000256" key="5">
    <source>
        <dbReference type="ARBA" id="ARBA00035648"/>
    </source>
</evidence>
<evidence type="ECO:0000256" key="3">
    <source>
        <dbReference type="ARBA" id="ARBA00022759"/>
    </source>
</evidence>
<keyword evidence="4" id="KW-0378">Hydrolase</keyword>
<evidence type="ECO:0000313" key="8">
    <source>
        <dbReference type="EMBL" id="SPD73745.1"/>
    </source>
</evidence>
<evidence type="ECO:0000256" key="1">
    <source>
        <dbReference type="ARBA" id="ARBA00001968"/>
    </source>
</evidence>
<dbReference type="GO" id="GO:0016787">
    <property type="term" value="F:hydrolase activity"/>
    <property type="evidence" value="ECO:0007669"/>
    <property type="project" value="UniProtKB-KW"/>
</dbReference>
<evidence type="ECO:0000259" key="6">
    <source>
        <dbReference type="Pfam" id="PF03755"/>
    </source>
</evidence>
<comment type="cofactor">
    <cofactor evidence="1">
        <name>a divalent metal cation</name>
        <dbReference type="ChEBI" id="CHEBI:60240"/>
    </cofactor>
</comment>
<name>A0A445MWB0_9BACT</name>
<sequence length="293" mass="33500">MIKSMTAYGRGESSKDDTLYIVEARALNHRYLDIILRVPKNFLAIEKDLKAMVSSRIKRGHIEVFCEIQNHGGDTTGSPYLNEAMAGAYLEAFNQMAKALGVEQKMDLNTLFQMKDVIIARPAQIDNDTVKACLEEALNKALDQIEAMRLREGDIIEADFQKRLSVLGQYLEEIKKRTPELVEEYRKRLKDNIARMLNDIELDEMRIAQEVALLAEKSDITEETLRIDSHLGQFRQYLSSGDPVGRRLDFLIQEINREVNTVGSKISDPLVSRLVVEMKAELEKLREQVQNVE</sequence>
<feature type="domain" description="Endoribonuclease YicC-like N-terminal" evidence="6">
    <location>
        <begin position="2"/>
        <end position="157"/>
    </location>
</feature>
<keyword evidence="2" id="KW-0540">Nuclease</keyword>
<dbReference type="InterPro" id="IPR013527">
    <property type="entry name" value="YicC-like_N"/>
</dbReference>
<dbReference type="PANTHER" id="PTHR30636:SF3">
    <property type="entry name" value="UPF0701 PROTEIN YICC"/>
    <property type="match status" value="1"/>
</dbReference>
<gene>
    <name evidence="8" type="ORF">PITCH_A1920084</name>
</gene>
<keyword evidence="3" id="KW-0255">Endonuclease</keyword>
<accession>A0A445MWB0</accession>
<evidence type="ECO:0000259" key="7">
    <source>
        <dbReference type="Pfam" id="PF08340"/>
    </source>
</evidence>
<dbReference type="Pfam" id="PF03755">
    <property type="entry name" value="YicC-like_N"/>
    <property type="match status" value="1"/>
</dbReference>
<dbReference type="AlphaFoldDB" id="A0A445MWB0"/>